<sequence length="258" mass="28225">MATKIVFLKKKKLSKPIMLTGLPGIGLVGKICVDYFMTQFKTEKLAMIFSDSFPPSVHTKEGIISLIHDELHSFNFEGRDFLFLAGPVQPSLDFRVGSAAEHYEFASKIVEIAEQLGVKQIFTLAGINIGEKRMEKEPKVIAAATSNELLKELSVLGAKADKKEGLISGAAGLILGLAKPLGIEGACLMGETNSTLVYGDHGAAKKLIELLVKKFGFKVDMKSIEKESKKIEDAFKKLAEQFDQAEEEESVQGPSYVR</sequence>
<evidence type="ECO:0000313" key="3">
    <source>
        <dbReference type="Proteomes" id="UP000226592"/>
    </source>
</evidence>
<dbReference type="InterPro" id="IPR019151">
    <property type="entry name" value="Proteasome_assmbl_chaperone_2"/>
</dbReference>
<protein>
    <recommendedName>
        <fullName evidence="4">Proteasome assembly chaperone family protein</fullName>
    </recommendedName>
</protein>
<evidence type="ECO:0000256" key="1">
    <source>
        <dbReference type="SAM" id="Coils"/>
    </source>
</evidence>
<reference evidence="3" key="1">
    <citation type="submission" date="2017-09" db="EMBL/GenBank/DDBJ databases">
        <title>The Reconstruction of 2,631 Draft Metagenome-Assembled Genomes from the Global Oceans.</title>
        <authorList>
            <person name="Tully B.J."/>
            <person name="Graham E.D."/>
            <person name="Heidelberg J.F."/>
        </authorList>
    </citation>
    <scope>NUCLEOTIDE SEQUENCE [LARGE SCALE GENOMIC DNA]</scope>
</reference>
<evidence type="ECO:0000313" key="2">
    <source>
        <dbReference type="EMBL" id="MAG22197.1"/>
    </source>
</evidence>
<dbReference type="PANTHER" id="PTHR35610">
    <property type="entry name" value="3-ISOPROPYLMALATE DEHYDRATASE-RELATED"/>
    <property type="match status" value="1"/>
</dbReference>
<evidence type="ECO:0008006" key="4">
    <source>
        <dbReference type="Google" id="ProtNLM"/>
    </source>
</evidence>
<dbReference type="PANTHER" id="PTHR35610:SF7">
    <property type="entry name" value="3-ISOPROPYLMALATE DEHYDRATASE"/>
    <property type="match status" value="1"/>
</dbReference>
<dbReference type="Gene3D" id="3.40.50.10900">
    <property type="entry name" value="PAC-like subunit"/>
    <property type="match status" value="1"/>
</dbReference>
<dbReference type="Pfam" id="PF09754">
    <property type="entry name" value="PAC2"/>
    <property type="match status" value="1"/>
</dbReference>
<dbReference type="EMBL" id="NZBU01000009">
    <property type="protein sequence ID" value="MAG22197.1"/>
    <property type="molecule type" value="Genomic_DNA"/>
</dbReference>
<dbReference type="SUPFAM" id="SSF159659">
    <property type="entry name" value="Cgl1923-like"/>
    <property type="match status" value="1"/>
</dbReference>
<organism evidence="2 3">
    <name type="scientific">Candidatus Iainarchaeum sp</name>
    <dbReference type="NCBI Taxonomy" id="3101447"/>
    <lineage>
        <taxon>Archaea</taxon>
        <taxon>Candidatus Iainarchaeota</taxon>
        <taxon>Candidatus Iainarchaeia</taxon>
        <taxon>Candidatus Iainarchaeales</taxon>
        <taxon>Candidatus Iainarchaeaceae</taxon>
        <taxon>Candidatus Iainarchaeum</taxon>
    </lineage>
</organism>
<feature type="coiled-coil region" evidence="1">
    <location>
        <begin position="221"/>
        <end position="248"/>
    </location>
</feature>
<proteinExistence type="predicted"/>
<accession>A0A2D6M1A1</accession>
<dbReference type="AlphaFoldDB" id="A0A2D6M1A1"/>
<comment type="caution">
    <text evidence="2">The sequence shown here is derived from an EMBL/GenBank/DDBJ whole genome shotgun (WGS) entry which is preliminary data.</text>
</comment>
<dbReference type="InterPro" id="IPR038389">
    <property type="entry name" value="PSMG2_sf"/>
</dbReference>
<dbReference type="Proteomes" id="UP000226592">
    <property type="component" value="Unassembled WGS sequence"/>
</dbReference>
<name>A0A2D6M1A1_9ARCH</name>
<gene>
    <name evidence="2" type="ORF">CL943_02745</name>
</gene>
<keyword evidence="1" id="KW-0175">Coiled coil</keyword>